<evidence type="ECO:0000313" key="6">
    <source>
        <dbReference type="Proteomes" id="UP000186955"/>
    </source>
</evidence>
<reference evidence="5 6" key="1">
    <citation type="submission" date="2016-10" db="EMBL/GenBank/DDBJ databases">
        <title>Genome sequence of the ascomycete fungus Penicillium subrubescens.</title>
        <authorList>
            <person name="De Vries R.P."/>
            <person name="Peng M."/>
            <person name="Dilokpimol A."/>
            <person name="Hilden K."/>
            <person name="Makela M.R."/>
            <person name="Grigoriev I."/>
            <person name="Riley R."/>
            <person name="Granchi Z."/>
        </authorList>
    </citation>
    <scope>NUCLEOTIDE SEQUENCE [LARGE SCALE GENOMIC DNA]</scope>
    <source>
        <strain evidence="5 6">CBS 132785</strain>
    </source>
</reference>
<dbReference type="Gene3D" id="3.30.70.2450">
    <property type="match status" value="1"/>
</dbReference>
<keyword evidence="2" id="KW-0274">FAD</keyword>
<dbReference type="Proteomes" id="UP000186955">
    <property type="component" value="Unassembled WGS sequence"/>
</dbReference>
<evidence type="ECO:0000256" key="1">
    <source>
        <dbReference type="ARBA" id="ARBA00022630"/>
    </source>
</evidence>
<dbReference type="STRING" id="1316194.A0A1Q5U0Q0"/>
<evidence type="ECO:0000256" key="3">
    <source>
        <dbReference type="ARBA" id="ARBA00023002"/>
    </source>
</evidence>
<dbReference type="InterPro" id="IPR002938">
    <property type="entry name" value="FAD-bd"/>
</dbReference>
<keyword evidence="6" id="KW-1185">Reference proteome</keyword>
<evidence type="ECO:0000256" key="2">
    <source>
        <dbReference type="ARBA" id="ARBA00022827"/>
    </source>
</evidence>
<proteinExistence type="predicted"/>
<dbReference type="SUPFAM" id="SSF51905">
    <property type="entry name" value="FAD/NAD(P)-binding domain"/>
    <property type="match status" value="1"/>
</dbReference>
<dbReference type="GO" id="GO:0071949">
    <property type="term" value="F:FAD binding"/>
    <property type="evidence" value="ECO:0007669"/>
    <property type="project" value="InterPro"/>
</dbReference>
<dbReference type="Pfam" id="PF01494">
    <property type="entry name" value="FAD_binding_3"/>
    <property type="match status" value="1"/>
</dbReference>
<keyword evidence="1" id="KW-0285">Flavoprotein</keyword>
<name>A0A1Q5U0Q0_9EURO</name>
<comment type="caution">
    <text evidence="5">The sequence shown here is derived from an EMBL/GenBank/DDBJ whole genome shotgun (WGS) entry which is preliminary data.</text>
</comment>
<evidence type="ECO:0000313" key="5">
    <source>
        <dbReference type="EMBL" id="OKP06049.1"/>
    </source>
</evidence>
<dbReference type="AlphaFoldDB" id="A0A1Q5U0Q0"/>
<keyword evidence="3" id="KW-0560">Oxidoreductase</keyword>
<dbReference type="InterPro" id="IPR036188">
    <property type="entry name" value="FAD/NAD-bd_sf"/>
</dbReference>
<dbReference type="GO" id="GO:0008688">
    <property type="term" value="F:3-(3-hydroxyphenyl)propionate hydroxylase activity"/>
    <property type="evidence" value="ECO:0007669"/>
    <property type="project" value="TreeGrafter"/>
</dbReference>
<sequence length="536" mass="58995">MFQSVILEKEDAITQDPRGVVLTGDALRSLYALGLGKYISSIGQGKGDAVVGRDEHAEGVTVHYLNRDQKSCQIQAGWLVGADGKRGIVRKHFLEPSAGIRQEVGIFEYDGTWIAANLKITLPTPESHPDLALWAAGYDQESVFDLFWPQNWHFCRPPGRPVACGRFGPLEDRLWRHEFAVPEWDDSMDALSMFWDHLSPIITRNIEPSYGARPVEVTFPSDCIQVLRCRPFQFSHRVVNAWFANRTVLIGDAAHVFPPFGGQGVAGGVQDAVGLAWRLAILTKMGTLSSSITCRNSLLQAWAAERRMGIDNSARLTRQNGELCNKEASFKGHLQLACVKIAQAFLNGLGMRLPLVEADSRGYSGCGRGTFLAEFGGGIKLGQIYVQVRVPNLPTLRIELSDQTLRRAPTVLTLLVIQHTRCHEGQSLVDLRQLLSRSGVNSSILSDKSIVQFDPEGSSNIETGTGRWPVCRAAPTDLLAGYPLRLGYNPDQFLHRLGDSRARYGFKNQGNGTSATESEISKLLASTMAPCHFPEG</sequence>
<protein>
    <recommendedName>
        <fullName evidence="4">FAD-binding domain-containing protein</fullName>
    </recommendedName>
</protein>
<organism evidence="5 6">
    <name type="scientific">Penicillium subrubescens</name>
    <dbReference type="NCBI Taxonomy" id="1316194"/>
    <lineage>
        <taxon>Eukaryota</taxon>
        <taxon>Fungi</taxon>
        <taxon>Dikarya</taxon>
        <taxon>Ascomycota</taxon>
        <taxon>Pezizomycotina</taxon>
        <taxon>Eurotiomycetes</taxon>
        <taxon>Eurotiomycetidae</taxon>
        <taxon>Eurotiales</taxon>
        <taxon>Aspergillaceae</taxon>
        <taxon>Penicillium</taxon>
    </lineage>
</organism>
<dbReference type="Gene3D" id="3.50.50.60">
    <property type="entry name" value="FAD/NAD(P)-binding domain"/>
    <property type="match status" value="1"/>
</dbReference>
<dbReference type="PANTHER" id="PTHR43476:SF3">
    <property type="entry name" value="FAD-BINDING MONOOXYGENASE"/>
    <property type="match status" value="1"/>
</dbReference>
<gene>
    <name evidence="5" type="ORF">PENSUB_6535</name>
</gene>
<dbReference type="InterPro" id="IPR050631">
    <property type="entry name" value="PheA/TfdB_FAD_monoxygenase"/>
</dbReference>
<evidence type="ECO:0000259" key="4">
    <source>
        <dbReference type="Pfam" id="PF01494"/>
    </source>
</evidence>
<dbReference type="PANTHER" id="PTHR43476">
    <property type="entry name" value="3-(3-HYDROXY-PHENYL)PROPIONATE/3-HYDROXYCINNAMIC ACID HYDROXYLASE"/>
    <property type="match status" value="1"/>
</dbReference>
<accession>A0A1Q5U0Q0</accession>
<feature type="domain" description="FAD-binding" evidence="4">
    <location>
        <begin position="50"/>
        <end position="283"/>
    </location>
</feature>
<dbReference type="GO" id="GO:0019622">
    <property type="term" value="P:3-(3-hydroxy)phenylpropionate catabolic process"/>
    <property type="evidence" value="ECO:0007669"/>
    <property type="project" value="TreeGrafter"/>
</dbReference>
<dbReference type="EMBL" id="MNBE01000601">
    <property type="protein sequence ID" value="OKP06049.1"/>
    <property type="molecule type" value="Genomic_DNA"/>
</dbReference>